<proteinExistence type="inferred from homology"/>
<dbReference type="PROSITE" id="PS00715">
    <property type="entry name" value="SIGMA70_1"/>
    <property type="match status" value="1"/>
</dbReference>
<dbReference type="PIRSF" id="PIRSF000770">
    <property type="entry name" value="RNA_pol_sigma-SigE/K"/>
    <property type="match status" value="1"/>
</dbReference>
<keyword evidence="2" id="KW-0749">Sporulation</keyword>
<keyword evidence="4 7" id="KW-0731">Sigma factor</keyword>
<dbReference type="InterPro" id="IPR013325">
    <property type="entry name" value="RNA_pol_sigma_r2"/>
</dbReference>
<evidence type="ECO:0000256" key="3">
    <source>
        <dbReference type="ARBA" id="ARBA00023015"/>
    </source>
</evidence>
<dbReference type="Proteomes" id="UP000189137">
    <property type="component" value="Unassembled WGS sequence"/>
</dbReference>
<keyword evidence="5 7" id="KW-0238">DNA-binding</keyword>
<evidence type="ECO:0000313" key="16">
    <source>
        <dbReference type="EMBL" id="VFD29052.1"/>
    </source>
</evidence>
<gene>
    <name evidence="11" type="primary">sigG</name>
    <name evidence="15" type="synonym">sigF_2</name>
    <name evidence="11" type="ORF">BN1095_620022</name>
    <name evidence="9" type="ORF">BN1096_520057</name>
    <name evidence="10" type="ORF">BN1097_680127</name>
    <name evidence="12" type="ORF">KRM00_002335</name>
    <name evidence="13" type="ORF">KRQ00_002992</name>
    <name evidence="14" type="ORF">KRQ00_004297</name>
    <name evidence="18" type="ORF">SAMEA1402366_02612</name>
    <name evidence="16" type="ORF">SAMEA1402399_00084</name>
    <name evidence="17" type="ORF">SAMEA1710456_01358</name>
    <name evidence="15" type="ORF">SAMEA3375112_01857</name>
</gene>
<evidence type="ECO:0000313" key="18">
    <source>
        <dbReference type="EMBL" id="VHY13263.1"/>
    </source>
</evidence>
<dbReference type="SUPFAM" id="SSF88659">
    <property type="entry name" value="Sigma3 and sigma4 domains of RNA polymerase sigma factors"/>
    <property type="match status" value="2"/>
</dbReference>
<evidence type="ECO:0000313" key="9">
    <source>
        <dbReference type="EMBL" id="CDS85028.1"/>
    </source>
</evidence>
<keyword evidence="3 7" id="KW-0805">Transcription regulation</keyword>
<dbReference type="Pfam" id="PF04545">
    <property type="entry name" value="Sigma70_r4"/>
    <property type="match status" value="1"/>
</dbReference>
<evidence type="ECO:0000256" key="7">
    <source>
        <dbReference type="RuleBase" id="RU362124"/>
    </source>
</evidence>
<evidence type="ECO:0000313" key="12">
    <source>
        <dbReference type="EMBL" id="HBH1542843.1"/>
    </source>
</evidence>
<dbReference type="EMBL" id="FUPS01000005">
    <property type="protein sequence ID" value="SJS33078.1"/>
    <property type="molecule type" value="Genomic_DNA"/>
</dbReference>
<dbReference type="AlphaFoldDB" id="A0A031WAX3"/>
<evidence type="ECO:0000313" key="17">
    <source>
        <dbReference type="EMBL" id="VFD53882.1"/>
    </source>
</evidence>
<organism evidence="11">
    <name type="scientific">Clostridioides difficile</name>
    <name type="common">Peptoclostridium difficile</name>
    <dbReference type="NCBI Taxonomy" id="1496"/>
    <lineage>
        <taxon>Bacteria</taxon>
        <taxon>Bacillati</taxon>
        <taxon>Bacillota</taxon>
        <taxon>Clostridia</taxon>
        <taxon>Peptostreptococcales</taxon>
        <taxon>Peptostreptococcaceae</taxon>
        <taxon>Clostridioides</taxon>
    </lineage>
</organism>
<dbReference type="InterPro" id="IPR007624">
    <property type="entry name" value="RNA_pol_sigma70_r3"/>
</dbReference>
<dbReference type="NCBIfam" id="NF006071">
    <property type="entry name" value="PRK08215.1"/>
    <property type="match status" value="1"/>
</dbReference>
<evidence type="ECO:0000313" key="21">
    <source>
        <dbReference type="Proteomes" id="UP000372533"/>
    </source>
</evidence>
<reference evidence="12" key="4">
    <citation type="submission" date="2021-06" db="EMBL/GenBank/DDBJ databases">
        <authorList>
            <consortium name="NCBI Pathogen Detection Project"/>
        </authorList>
    </citation>
    <scope>NUCLEOTIDE SEQUENCE</scope>
    <source>
        <strain evidence="13">Clostridioides</strain>
        <strain evidence="12">HN1000</strain>
    </source>
</reference>
<dbReference type="NCBIfam" id="TIGR02980">
    <property type="entry name" value="SigBFG"/>
    <property type="match status" value="1"/>
</dbReference>
<evidence type="ECO:0000256" key="6">
    <source>
        <dbReference type="ARBA" id="ARBA00023163"/>
    </source>
</evidence>
<accession>A0A031WAX3</accession>
<reference evidence="12" key="2">
    <citation type="journal article" date="2018" name="Genome Biol.">
        <title>SKESA: strategic k-mer extension for scrupulous assemblies.</title>
        <authorList>
            <person name="Souvorov A."/>
            <person name="Agarwala R."/>
            <person name="Lipman D.J."/>
        </authorList>
    </citation>
    <scope>NUCLEOTIDE SEQUENCE</scope>
    <source>
        <strain evidence="13">Clostridioides</strain>
        <strain evidence="12">HN1000</strain>
    </source>
</reference>
<evidence type="ECO:0000313" key="19">
    <source>
        <dbReference type="Proteomes" id="UP000189137"/>
    </source>
</evidence>
<dbReference type="EMBL" id="DAEQIJ010000070">
    <property type="protein sequence ID" value="HBH2622418.1"/>
    <property type="molecule type" value="Genomic_DNA"/>
</dbReference>
<reference evidence="11" key="1">
    <citation type="submission" date="2014-07" db="EMBL/GenBank/DDBJ databases">
        <authorList>
            <person name="Monot Marc"/>
        </authorList>
    </citation>
    <scope>NUCLEOTIDE SEQUENCE</scope>
    <source>
        <strain evidence="11">7032989</strain>
        <strain evidence="10">7032994</strain>
    </source>
</reference>
<dbReference type="PROSITE" id="PS00716">
    <property type="entry name" value="SIGMA70_2"/>
    <property type="match status" value="1"/>
</dbReference>
<dbReference type="InterPro" id="IPR014322">
    <property type="entry name" value="RNA_pol_sigma-B/F/G"/>
</dbReference>
<evidence type="ECO:0000313" key="22">
    <source>
        <dbReference type="Proteomes" id="UP000411588"/>
    </source>
</evidence>
<dbReference type="Proteomes" id="UP000411588">
    <property type="component" value="Unassembled WGS sequence"/>
</dbReference>
<evidence type="ECO:0000256" key="4">
    <source>
        <dbReference type="ARBA" id="ARBA00023082"/>
    </source>
</evidence>
<dbReference type="InterPro" id="IPR000943">
    <property type="entry name" value="RNA_pol_sigma70"/>
</dbReference>
<reference evidence="20 22" key="3">
    <citation type="submission" date="2019-02" db="EMBL/GenBank/DDBJ databases">
        <authorList>
            <consortium name="Pathogen Informatics"/>
        </authorList>
    </citation>
    <scope>NUCLEOTIDE SEQUENCE [LARGE SCALE GENOMIC DNA]</scope>
    <source>
        <strain evidence="17 20">078GUE027</strain>
        <strain evidence="22">clo34</strain>
        <strain evidence="16">Clo34</strain>
        <strain evidence="21">tl291</strain>
        <strain evidence="18">Tl291</strain>
        <strain evidence="15 19">VRECD0157</strain>
    </source>
</reference>
<dbReference type="CDD" id="cd06171">
    <property type="entry name" value="Sigma70_r4"/>
    <property type="match status" value="1"/>
</dbReference>
<dbReference type="InterPro" id="IPR050239">
    <property type="entry name" value="Sigma-70_RNA_pol_init_factors"/>
</dbReference>
<dbReference type="GO" id="GO:0030435">
    <property type="term" value="P:sporulation resulting in formation of a cellular spore"/>
    <property type="evidence" value="ECO:0007669"/>
    <property type="project" value="UniProtKB-KW"/>
</dbReference>
<sequence>MQVNKVEICGVNTSELPVLKNKQMKELLLQIKNGDEEARQQFVRGNLRLVLSVIKKFNNRGENIDDLFQIGCIGLIKAIDNFDLSQNVRFSTYAVPMIIGEIRRYLRDNNPIRVSRSLKDIAYKALQVRERLIRTNSKEPTVSEIAKELELEVESVVMALDAIQDPISLFDPVYQDNGDAIFVMDQVQDKKDTDENWLQEISLKEAIKKLNSREKLVLDLRFYKGRTQIEVADEIGISQAQVSRIEKNALKNMRKYV</sequence>
<dbReference type="InterPro" id="IPR014284">
    <property type="entry name" value="RNA_pol_sigma-70_dom"/>
</dbReference>
<dbReference type="GO" id="GO:0016987">
    <property type="term" value="F:sigma factor activity"/>
    <property type="evidence" value="ECO:0007669"/>
    <property type="project" value="UniProtKB-KW"/>
</dbReference>
<keyword evidence="6 7" id="KW-0804">Transcription</keyword>
<dbReference type="Proteomes" id="UP000879542">
    <property type="component" value="Unassembled WGS sequence"/>
</dbReference>
<dbReference type="EMBL" id="CAAJVP010000013">
    <property type="protein sequence ID" value="VHY13263.1"/>
    <property type="molecule type" value="Genomic_DNA"/>
</dbReference>
<evidence type="ECO:0000313" key="11">
    <source>
        <dbReference type="EMBL" id="CDT63899.1"/>
    </source>
</evidence>
<dbReference type="EMBL" id="LK933316">
    <property type="protein sequence ID" value="CDT63899.1"/>
    <property type="molecule type" value="Genomic_DNA"/>
</dbReference>
<dbReference type="NCBIfam" id="TIGR02850">
    <property type="entry name" value="spore_sigG"/>
    <property type="match status" value="1"/>
</dbReference>
<dbReference type="Proteomes" id="UP000372533">
    <property type="component" value="Unassembled WGS sequence"/>
</dbReference>
<dbReference type="EMBL" id="DAEPXK010000024">
    <property type="protein sequence ID" value="HBH1542843.1"/>
    <property type="molecule type" value="Genomic_DNA"/>
</dbReference>
<dbReference type="PROSITE" id="PS50943">
    <property type="entry name" value="HTH_CROC1"/>
    <property type="match status" value="1"/>
</dbReference>
<dbReference type="EMBL" id="LK932407">
    <property type="protein sequence ID" value="CDS88608.1"/>
    <property type="molecule type" value="Genomic_DNA"/>
</dbReference>
<evidence type="ECO:0000313" key="10">
    <source>
        <dbReference type="EMBL" id="CDS88608.1"/>
    </source>
</evidence>
<evidence type="ECO:0000313" key="15">
    <source>
        <dbReference type="EMBL" id="SJS33078.1"/>
    </source>
</evidence>
<feature type="domain" description="HTH cro/C1-type" evidence="8">
    <location>
        <begin position="224"/>
        <end position="248"/>
    </location>
</feature>
<dbReference type="EMBL" id="CAADAT010000006">
    <property type="protein sequence ID" value="VFD53882.1"/>
    <property type="molecule type" value="Genomic_DNA"/>
</dbReference>
<dbReference type="PANTHER" id="PTHR30603">
    <property type="entry name" value="RNA POLYMERASE SIGMA FACTOR RPO"/>
    <property type="match status" value="1"/>
</dbReference>
<evidence type="ECO:0000313" key="20">
    <source>
        <dbReference type="Proteomes" id="UP000346772"/>
    </source>
</evidence>
<dbReference type="GeneID" id="66355044"/>
<protein>
    <recommendedName>
        <fullName evidence="7">RNA polymerase sigma factor</fullName>
    </recommendedName>
</protein>
<dbReference type="InterPro" id="IPR001387">
    <property type="entry name" value="Cro/C1-type_HTH"/>
</dbReference>
<dbReference type="SUPFAM" id="SSF88946">
    <property type="entry name" value="Sigma2 domain of RNA polymerase sigma factors"/>
    <property type="match status" value="1"/>
</dbReference>
<dbReference type="OMA" id="MNKVEIC"/>
<dbReference type="PANTHER" id="PTHR30603:SF17">
    <property type="entry name" value="RNA POLYMERASE SIGMA-G FACTOR"/>
    <property type="match status" value="1"/>
</dbReference>
<evidence type="ECO:0000256" key="1">
    <source>
        <dbReference type="ARBA" id="ARBA00007788"/>
    </source>
</evidence>
<dbReference type="PATRIC" id="fig|1496.1371.peg.1509"/>
<comment type="function">
    <text evidence="7">Sigma factors are initiation factors that promote the attachment of RNA polymerase to specific initiation sites and are then released.</text>
</comment>
<dbReference type="NCBIfam" id="TIGR02937">
    <property type="entry name" value="sigma70-ECF"/>
    <property type="match status" value="1"/>
</dbReference>
<comment type="similarity">
    <text evidence="1 7">Belongs to the sigma-70 factor family.</text>
</comment>
<dbReference type="KEGG" id="pdf:CD630DERM_26420"/>
<evidence type="ECO:0000256" key="2">
    <source>
        <dbReference type="ARBA" id="ARBA00022969"/>
    </source>
</evidence>
<dbReference type="EMBL" id="CAADAN010000001">
    <property type="protein sequence ID" value="VFD29052.1"/>
    <property type="molecule type" value="Genomic_DNA"/>
</dbReference>
<dbReference type="Gene3D" id="1.20.120.1810">
    <property type="match status" value="1"/>
</dbReference>
<dbReference type="InterPro" id="IPR007627">
    <property type="entry name" value="RNA_pol_sigma70_r2"/>
</dbReference>
<dbReference type="Proteomes" id="UP000878956">
    <property type="component" value="Unassembled WGS sequence"/>
</dbReference>
<dbReference type="RefSeq" id="WP_003416101.1">
    <property type="nucleotide sequence ID" value="NZ_AP025558.1"/>
</dbReference>
<dbReference type="Pfam" id="PF04542">
    <property type="entry name" value="Sigma70_r2"/>
    <property type="match status" value="1"/>
</dbReference>
<name>A0A031WAX3_CLODI</name>
<dbReference type="Proteomes" id="UP000346772">
    <property type="component" value="Unassembled WGS sequence"/>
</dbReference>
<dbReference type="InterPro" id="IPR014212">
    <property type="entry name" value="RNA_pol_sigma-G"/>
</dbReference>
<dbReference type="OrthoDB" id="9809557at2"/>
<evidence type="ECO:0000256" key="5">
    <source>
        <dbReference type="ARBA" id="ARBA00023125"/>
    </source>
</evidence>
<dbReference type="GO" id="GO:0003677">
    <property type="term" value="F:DNA binding"/>
    <property type="evidence" value="ECO:0007669"/>
    <property type="project" value="UniProtKB-KW"/>
</dbReference>
<dbReference type="PRINTS" id="PR00046">
    <property type="entry name" value="SIGMA70FCT"/>
</dbReference>
<dbReference type="NCBIfam" id="NF004052">
    <property type="entry name" value="PRK05572.1"/>
    <property type="match status" value="1"/>
</dbReference>
<dbReference type="EMBL" id="DAEQIJ010000016">
    <property type="protein sequence ID" value="HBH2621206.1"/>
    <property type="molecule type" value="Genomic_DNA"/>
</dbReference>
<dbReference type="InterPro" id="IPR007630">
    <property type="entry name" value="RNA_pol_sigma70_r4"/>
</dbReference>
<evidence type="ECO:0000259" key="8">
    <source>
        <dbReference type="PROSITE" id="PS50943"/>
    </source>
</evidence>
<evidence type="ECO:0000313" key="13">
    <source>
        <dbReference type="EMBL" id="HBH2621206.1"/>
    </source>
</evidence>
<dbReference type="InterPro" id="IPR013324">
    <property type="entry name" value="RNA_pol_sigma_r3/r4-like"/>
</dbReference>
<dbReference type="GO" id="GO:0006352">
    <property type="term" value="P:DNA-templated transcription initiation"/>
    <property type="evidence" value="ECO:0007669"/>
    <property type="project" value="InterPro"/>
</dbReference>
<dbReference type="Pfam" id="PF04539">
    <property type="entry name" value="Sigma70_r3"/>
    <property type="match status" value="1"/>
</dbReference>
<dbReference type="EMBL" id="LK932505">
    <property type="protein sequence ID" value="CDS85028.1"/>
    <property type="molecule type" value="Genomic_DNA"/>
</dbReference>
<evidence type="ECO:0000313" key="14">
    <source>
        <dbReference type="EMBL" id="HBH2622418.1"/>
    </source>
</evidence>
<dbReference type="Gene3D" id="1.20.140.160">
    <property type="match status" value="1"/>
</dbReference>